<accession>A0AA89BPF3</accession>
<feature type="signal peptide" evidence="1">
    <location>
        <begin position="1"/>
        <end position="24"/>
    </location>
</feature>
<reference evidence="3" key="1">
    <citation type="submission" date="2022-12" db="EMBL/GenBank/DDBJ databases">
        <title>Draft genome assemblies for two species of Escallonia (Escalloniales).</title>
        <authorList>
            <person name="Chanderbali A."/>
            <person name="Dervinis C."/>
            <person name="Anghel I."/>
            <person name="Soltis D."/>
            <person name="Soltis P."/>
            <person name="Zapata F."/>
        </authorList>
    </citation>
    <scope>NUCLEOTIDE SEQUENCE</scope>
    <source>
        <strain evidence="3">UCBG64.0493</strain>
        <tissue evidence="3">Leaf</tissue>
    </source>
</reference>
<protein>
    <recommendedName>
        <fullName evidence="2">K-box domain-containing protein</fullName>
    </recommendedName>
</protein>
<gene>
    <name evidence="3" type="ORF">RJ639_028837</name>
</gene>
<dbReference type="Proteomes" id="UP001188597">
    <property type="component" value="Unassembled WGS sequence"/>
</dbReference>
<dbReference type="GO" id="GO:0005634">
    <property type="term" value="C:nucleus"/>
    <property type="evidence" value="ECO:0007669"/>
    <property type="project" value="InterPro"/>
</dbReference>
<name>A0AA89BPF3_9ASTE</name>
<evidence type="ECO:0000313" key="3">
    <source>
        <dbReference type="EMBL" id="KAK3039091.1"/>
    </source>
</evidence>
<dbReference type="AlphaFoldDB" id="A0AA89BPF3"/>
<evidence type="ECO:0000256" key="1">
    <source>
        <dbReference type="SAM" id="SignalP"/>
    </source>
</evidence>
<dbReference type="InterPro" id="IPR002487">
    <property type="entry name" value="TF_Kbox"/>
</dbReference>
<feature type="chain" id="PRO_5041683812" description="K-box domain-containing protein" evidence="1">
    <location>
        <begin position="25"/>
        <end position="95"/>
    </location>
</feature>
<dbReference type="GO" id="GO:0003700">
    <property type="term" value="F:DNA-binding transcription factor activity"/>
    <property type="evidence" value="ECO:0007669"/>
    <property type="project" value="InterPro"/>
</dbReference>
<evidence type="ECO:0000313" key="4">
    <source>
        <dbReference type="Proteomes" id="UP001188597"/>
    </source>
</evidence>
<dbReference type="EMBL" id="JAVXUP010000083">
    <property type="protein sequence ID" value="KAK3039091.1"/>
    <property type="molecule type" value="Genomic_DNA"/>
</dbReference>
<keyword evidence="4" id="KW-1185">Reference proteome</keyword>
<comment type="caution">
    <text evidence="3">The sequence shown here is derived from an EMBL/GenBank/DDBJ whole genome shotgun (WGS) entry which is preliminary data.</text>
</comment>
<feature type="domain" description="K-box" evidence="2">
    <location>
        <begin position="29"/>
        <end position="83"/>
    </location>
</feature>
<keyword evidence="1" id="KW-0732">Signal</keyword>
<organism evidence="3 4">
    <name type="scientific">Escallonia herrerae</name>
    <dbReference type="NCBI Taxonomy" id="1293975"/>
    <lineage>
        <taxon>Eukaryota</taxon>
        <taxon>Viridiplantae</taxon>
        <taxon>Streptophyta</taxon>
        <taxon>Embryophyta</taxon>
        <taxon>Tracheophyta</taxon>
        <taxon>Spermatophyta</taxon>
        <taxon>Magnoliopsida</taxon>
        <taxon>eudicotyledons</taxon>
        <taxon>Gunneridae</taxon>
        <taxon>Pentapetalae</taxon>
        <taxon>asterids</taxon>
        <taxon>campanulids</taxon>
        <taxon>Escalloniales</taxon>
        <taxon>Escalloniaceae</taxon>
        <taxon>Escallonia</taxon>
    </lineage>
</organism>
<evidence type="ECO:0000259" key="2">
    <source>
        <dbReference type="Pfam" id="PF01486"/>
    </source>
</evidence>
<sequence length="95" mass="11262">MWQIALFDIQWVMLWLKIGPEACGTWNSADLLQMVQRNLDGEKAKELNMTELTQLEHQLNAILRQTRLKKEKRLREEKQLLEEEVVAGITEREEN</sequence>
<proteinExistence type="predicted"/>
<dbReference type="Pfam" id="PF01486">
    <property type="entry name" value="K-box"/>
    <property type="match status" value="1"/>
</dbReference>